<keyword evidence="1" id="KW-0175">Coiled coil</keyword>
<dbReference type="STRING" id="870242.cpu_01330"/>
<accession>A0A1L8CRU3</accession>
<organism evidence="2 3">
    <name type="scientific">Carboxydothermus pertinax</name>
    <dbReference type="NCBI Taxonomy" id="870242"/>
    <lineage>
        <taxon>Bacteria</taxon>
        <taxon>Bacillati</taxon>
        <taxon>Bacillota</taxon>
        <taxon>Clostridia</taxon>
        <taxon>Thermoanaerobacterales</taxon>
        <taxon>Thermoanaerobacteraceae</taxon>
        <taxon>Carboxydothermus</taxon>
    </lineage>
</organism>
<gene>
    <name evidence="2" type="ORF">cpu_01330</name>
</gene>
<evidence type="ECO:0000313" key="2">
    <source>
        <dbReference type="EMBL" id="GAV21623.1"/>
    </source>
</evidence>
<evidence type="ECO:0000256" key="1">
    <source>
        <dbReference type="SAM" id="Coils"/>
    </source>
</evidence>
<keyword evidence="3" id="KW-1185">Reference proteome</keyword>
<evidence type="ECO:0000313" key="3">
    <source>
        <dbReference type="Proteomes" id="UP000187485"/>
    </source>
</evidence>
<feature type="coiled-coil region" evidence="1">
    <location>
        <begin position="4"/>
        <end position="60"/>
    </location>
</feature>
<dbReference type="RefSeq" id="WP_075858074.1">
    <property type="nucleotide sequence ID" value="NZ_BDJK01000003.1"/>
</dbReference>
<comment type="caution">
    <text evidence="2">The sequence shown here is derived from an EMBL/GenBank/DDBJ whole genome shotgun (WGS) entry which is preliminary data.</text>
</comment>
<name>A0A1L8CRU3_9THEO</name>
<dbReference type="Proteomes" id="UP000187485">
    <property type="component" value="Unassembled WGS sequence"/>
</dbReference>
<sequence length="75" mass="8517">MTLTQEQIAQINEAKATIEVLRAKQELIKKQTQADIDALYAQIQARIAQRDNDVNAIEQQILTYQSIIDQYAGQV</sequence>
<proteinExistence type="predicted"/>
<protein>
    <submittedName>
        <fullName evidence="2">Uncharacterized protein</fullName>
    </submittedName>
</protein>
<reference evidence="3" key="1">
    <citation type="submission" date="2016-12" db="EMBL/GenBank/DDBJ databases">
        <title>Draft Genome Sequences od Carboxydothermus pertinax and islandicus, Hydrogenogenic Carboxydotrophic Bacteria.</title>
        <authorList>
            <person name="Fukuyama Y."/>
            <person name="Ohmae K."/>
            <person name="Yoneda Y."/>
            <person name="Yoshida T."/>
            <person name="Sako Y."/>
        </authorList>
    </citation>
    <scope>NUCLEOTIDE SEQUENCE [LARGE SCALE GENOMIC DNA]</scope>
    <source>
        <strain evidence="3">Ug1</strain>
    </source>
</reference>
<dbReference type="AlphaFoldDB" id="A0A1L8CRU3"/>
<dbReference type="EMBL" id="BDJK01000003">
    <property type="protein sequence ID" value="GAV21623.1"/>
    <property type="molecule type" value="Genomic_DNA"/>
</dbReference>